<dbReference type="InterPro" id="IPR005225">
    <property type="entry name" value="Small_GTP-bd"/>
</dbReference>
<dbReference type="GO" id="GO:0003924">
    <property type="term" value="F:GTPase activity"/>
    <property type="evidence" value="ECO:0007669"/>
    <property type="project" value="UniProtKB-UniRule"/>
</dbReference>
<dbReference type="FunFam" id="2.40.30.10:FF:000008">
    <property type="entry name" value="Translation initiation factor IF-2"/>
    <property type="match status" value="1"/>
</dbReference>
<dbReference type="InterPro" id="IPR053905">
    <property type="entry name" value="EF-G-like_DII"/>
</dbReference>
<keyword evidence="3 9" id="KW-0963">Cytoplasm</keyword>
<dbReference type="Gene3D" id="1.10.10.2480">
    <property type="match status" value="1"/>
</dbReference>
<feature type="region of interest" description="G-domain" evidence="9">
    <location>
        <begin position="221"/>
        <end position="369"/>
    </location>
</feature>
<dbReference type="InterPro" id="IPR006847">
    <property type="entry name" value="IF2_N"/>
</dbReference>
<dbReference type="PROSITE" id="PS51722">
    <property type="entry name" value="G_TR_2"/>
    <property type="match status" value="1"/>
</dbReference>
<dbReference type="Pfam" id="PF22042">
    <property type="entry name" value="EF-G_D2"/>
    <property type="match status" value="1"/>
</dbReference>
<dbReference type="SUPFAM" id="SSF52156">
    <property type="entry name" value="Initiation factor IF2/eIF5b, domain 3"/>
    <property type="match status" value="1"/>
</dbReference>
<dbReference type="GO" id="GO:0003743">
    <property type="term" value="F:translation initiation factor activity"/>
    <property type="evidence" value="ECO:0007669"/>
    <property type="project" value="UniProtKB-UniRule"/>
</dbReference>
<sequence>MSKMRIYEYAKQNKTTSKEVIQHLKDLNIDVKNHMSTVSIETIVKLDEKFAPKQQSNKSTNSNHNQQQHQNRPNQAKNGSNRGKNGKPNRKRNDQNGRRNPQQQNKNKKHQNGNKRHHNKSASKPQQQKPVKETPSKITYSDTLTVSDLAGKLNKGTSEIIKKLMSLGVMANKNQDLDDDTVELLCDEFGVEVEKEIILEDTDFDKYLKEDNPADLVERPAVVTIMGHVDHGKTTLLDAIRHTKVTEGEAGGITQHIGAYQVENDGKKLTFLDTPGHAAFTSMRSRGAQVTDIAVLVVAADDGVMPQTVEAINHAKAADVPIIVAVNKMDKEGANPDRVMQELTEYELVPEDWGGKTIFVNMSAFKLEGIDSLLEMLQLVSEIEELKANPKAAAFGTVIEAQLDKGKGPVATLLLQNGTLHVSDSVVVGNTFGRVRAMVNDEGRRVQAAGPSTPVEITGLNSVPQAGDQFLVFSDEKKARQVGEAREEKHIRENRSESSKVSIDDLFEQIKQGEMKEINVVIKADVQGSAEALASSLEKIDVEGVNIKIIHTGVGAIKESDIILASASNAIVIGFNVRPDTNAKKAAESEKVDVRLHRVIYKVIEEIESAMKGMLDPVYQEKVIGQAEVRETFKVSKIGTIAGSYVTDGKITRDSGVRLIRDGVVQFEGEIDTLKRFKDDVKEVAKNYECGVTIKNFNDIKEGDILEAFVMEEIERT</sequence>
<dbReference type="EMBL" id="SRHY01000001">
    <property type="protein sequence ID" value="TFJ94698.1"/>
    <property type="molecule type" value="Genomic_DNA"/>
</dbReference>
<dbReference type="InterPro" id="IPR000178">
    <property type="entry name" value="TF_IF2_bacterial-like"/>
</dbReference>
<keyword evidence="5 9" id="KW-0547">Nucleotide-binding</keyword>
<dbReference type="PROSITE" id="PS01176">
    <property type="entry name" value="IF2"/>
    <property type="match status" value="1"/>
</dbReference>
<dbReference type="InterPro" id="IPR036925">
    <property type="entry name" value="TIF_IF2_dom3_sf"/>
</dbReference>
<dbReference type="RefSeq" id="WP_135108342.1">
    <property type="nucleotide sequence ID" value="NZ_SRHY01000001.1"/>
</dbReference>
<keyword evidence="7 9" id="KW-0342">GTP-binding</keyword>
<dbReference type="PANTHER" id="PTHR43381">
    <property type="entry name" value="TRANSLATION INITIATION FACTOR IF-2-RELATED"/>
    <property type="match status" value="1"/>
</dbReference>
<dbReference type="InterPro" id="IPR027417">
    <property type="entry name" value="P-loop_NTPase"/>
</dbReference>
<evidence type="ECO:0000259" key="12">
    <source>
        <dbReference type="PROSITE" id="PS51722"/>
    </source>
</evidence>
<evidence type="ECO:0000313" key="14">
    <source>
        <dbReference type="Proteomes" id="UP000298484"/>
    </source>
</evidence>
<evidence type="ECO:0000256" key="7">
    <source>
        <dbReference type="ARBA" id="ARBA00023134"/>
    </source>
</evidence>
<dbReference type="PANTHER" id="PTHR43381:SF5">
    <property type="entry name" value="TR-TYPE G DOMAIN-CONTAINING PROTEIN"/>
    <property type="match status" value="1"/>
</dbReference>
<dbReference type="Gene3D" id="2.40.30.10">
    <property type="entry name" value="Translation factors"/>
    <property type="match status" value="2"/>
</dbReference>
<evidence type="ECO:0000256" key="6">
    <source>
        <dbReference type="ARBA" id="ARBA00022917"/>
    </source>
</evidence>
<dbReference type="NCBIfam" id="TIGR00231">
    <property type="entry name" value="small_GTP"/>
    <property type="match status" value="1"/>
</dbReference>
<comment type="subcellular location">
    <subcellularLocation>
        <location evidence="9">Cytoplasm</location>
    </subcellularLocation>
</comment>
<dbReference type="GO" id="GO:0005829">
    <property type="term" value="C:cytosol"/>
    <property type="evidence" value="ECO:0007669"/>
    <property type="project" value="TreeGrafter"/>
</dbReference>
<dbReference type="InterPro" id="IPR009000">
    <property type="entry name" value="Transl_B-barrel_sf"/>
</dbReference>
<dbReference type="CDD" id="cd01887">
    <property type="entry name" value="IF2_eIF5B"/>
    <property type="match status" value="1"/>
</dbReference>
<name>A0A4Y9AFR7_9BACI</name>
<proteinExistence type="inferred from homology"/>
<keyword evidence="4 9" id="KW-0396">Initiation factor</keyword>
<dbReference type="InterPro" id="IPR015760">
    <property type="entry name" value="TIF_IF2"/>
</dbReference>
<dbReference type="InterPro" id="IPR023115">
    <property type="entry name" value="TIF_IF2_dom3"/>
</dbReference>
<evidence type="ECO:0000256" key="4">
    <source>
        <dbReference type="ARBA" id="ARBA00022540"/>
    </source>
</evidence>
<feature type="compositionally biased region" description="Basic residues" evidence="11">
    <location>
        <begin position="106"/>
        <end position="121"/>
    </location>
</feature>
<feature type="region of interest" description="Disordered" evidence="11">
    <location>
        <begin position="52"/>
        <end position="139"/>
    </location>
</feature>
<evidence type="ECO:0000256" key="10">
    <source>
        <dbReference type="RuleBase" id="RU000644"/>
    </source>
</evidence>
<dbReference type="HAMAP" id="MF_00100_B">
    <property type="entry name" value="IF_2_B"/>
    <property type="match status" value="1"/>
</dbReference>
<keyword evidence="14" id="KW-1185">Reference proteome</keyword>
<evidence type="ECO:0000256" key="2">
    <source>
        <dbReference type="ARBA" id="ARBA00020675"/>
    </source>
</evidence>
<evidence type="ECO:0000256" key="11">
    <source>
        <dbReference type="SAM" id="MobiDB-lite"/>
    </source>
</evidence>
<dbReference type="OrthoDB" id="9811804at2"/>
<feature type="domain" description="Tr-type G" evidence="12">
    <location>
        <begin position="218"/>
        <end position="387"/>
    </location>
</feature>
<evidence type="ECO:0000256" key="9">
    <source>
        <dbReference type="HAMAP-Rule" id="MF_00100"/>
    </source>
</evidence>
<gene>
    <name evidence="9 13" type="primary">infB</name>
    <name evidence="13" type="ORF">E4U82_01940</name>
</gene>
<evidence type="ECO:0000256" key="5">
    <source>
        <dbReference type="ARBA" id="ARBA00022741"/>
    </source>
</evidence>
<dbReference type="Gene3D" id="3.40.50.10050">
    <property type="entry name" value="Translation initiation factor IF- 2, domain 3"/>
    <property type="match status" value="1"/>
</dbReference>
<comment type="similarity">
    <text evidence="1 9 10">Belongs to the TRAFAC class translation factor GTPase superfamily. Classic translation factor GTPase family. IF-2 subfamily.</text>
</comment>
<dbReference type="FunFam" id="3.40.50.300:FF:000019">
    <property type="entry name" value="Translation initiation factor IF-2"/>
    <property type="match status" value="1"/>
</dbReference>
<dbReference type="Pfam" id="PF04760">
    <property type="entry name" value="IF2_N"/>
    <property type="match status" value="2"/>
</dbReference>
<protein>
    <recommendedName>
        <fullName evidence="2 9">Translation initiation factor IF-2</fullName>
    </recommendedName>
</protein>
<keyword evidence="6 9" id="KW-0648">Protein biosynthesis</keyword>
<dbReference type="FunFam" id="2.40.30.10:FF:000007">
    <property type="entry name" value="Translation initiation factor IF-2"/>
    <property type="match status" value="1"/>
</dbReference>
<evidence type="ECO:0000313" key="13">
    <source>
        <dbReference type="EMBL" id="TFJ94698.1"/>
    </source>
</evidence>
<reference evidence="13 14" key="1">
    <citation type="submission" date="2019-03" db="EMBL/GenBank/DDBJ databases">
        <title>Genome sequence of Lentibacillus salicampi ATCC BAA-719.</title>
        <authorList>
            <person name="Maclea K.S."/>
            <person name="Simoes Junior M."/>
        </authorList>
    </citation>
    <scope>NUCLEOTIDE SEQUENCE [LARGE SCALE GENOMIC DNA]</scope>
    <source>
        <strain evidence="13 14">ATCC BAA-719</strain>
    </source>
</reference>
<evidence type="ECO:0000256" key="1">
    <source>
        <dbReference type="ARBA" id="ARBA00007733"/>
    </source>
</evidence>
<feature type="binding site" evidence="9">
    <location>
        <begin position="273"/>
        <end position="277"/>
    </location>
    <ligand>
        <name>GTP</name>
        <dbReference type="ChEBI" id="CHEBI:37565"/>
    </ligand>
</feature>
<feature type="binding site" evidence="9">
    <location>
        <begin position="227"/>
        <end position="234"/>
    </location>
    <ligand>
        <name>GTP</name>
        <dbReference type="ChEBI" id="CHEBI:37565"/>
    </ligand>
</feature>
<feature type="binding site" evidence="9">
    <location>
        <begin position="327"/>
        <end position="330"/>
    </location>
    <ligand>
        <name>GTP</name>
        <dbReference type="ChEBI" id="CHEBI:37565"/>
    </ligand>
</feature>
<evidence type="ECO:0000256" key="3">
    <source>
        <dbReference type="ARBA" id="ARBA00022490"/>
    </source>
</evidence>
<dbReference type="AlphaFoldDB" id="A0A4Y9AFR7"/>
<dbReference type="Proteomes" id="UP000298484">
    <property type="component" value="Unassembled WGS sequence"/>
</dbReference>
<dbReference type="CDD" id="cd03702">
    <property type="entry name" value="IF2_mtIF2_II"/>
    <property type="match status" value="1"/>
</dbReference>
<feature type="compositionally biased region" description="Low complexity" evidence="11">
    <location>
        <begin position="52"/>
        <end position="75"/>
    </location>
</feature>
<dbReference type="Pfam" id="PF00009">
    <property type="entry name" value="GTP_EFTU"/>
    <property type="match status" value="1"/>
</dbReference>
<comment type="function">
    <text evidence="8 9 10">One of the essential components for the initiation of protein synthesis. Protects formylmethionyl-tRNA from spontaneous hydrolysis and promotes its binding to the 30S ribosomal subunits. Also involved in the hydrolysis of GTP during the formation of the 70S ribosomal complex.</text>
</comment>
<organism evidence="13 14">
    <name type="scientific">Lentibacillus salicampi</name>
    <dbReference type="NCBI Taxonomy" id="175306"/>
    <lineage>
        <taxon>Bacteria</taxon>
        <taxon>Bacillati</taxon>
        <taxon>Bacillota</taxon>
        <taxon>Bacilli</taxon>
        <taxon>Bacillales</taxon>
        <taxon>Bacillaceae</taxon>
        <taxon>Lentibacillus</taxon>
    </lineage>
</organism>
<dbReference type="NCBIfam" id="TIGR00487">
    <property type="entry name" value="IF-2"/>
    <property type="match status" value="1"/>
</dbReference>
<dbReference type="SUPFAM" id="SSF52540">
    <property type="entry name" value="P-loop containing nucleoside triphosphate hydrolases"/>
    <property type="match status" value="1"/>
</dbReference>
<dbReference type="InterPro" id="IPR044145">
    <property type="entry name" value="IF2_II"/>
</dbReference>
<accession>A0A4Y9AFR7</accession>
<dbReference type="GO" id="GO:0005525">
    <property type="term" value="F:GTP binding"/>
    <property type="evidence" value="ECO:0007669"/>
    <property type="project" value="UniProtKB-KW"/>
</dbReference>
<dbReference type="Gene3D" id="3.40.50.300">
    <property type="entry name" value="P-loop containing nucleotide triphosphate hydrolases"/>
    <property type="match status" value="1"/>
</dbReference>
<evidence type="ECO:0000256" key="8">
    <source>
        <dbReference type="ARBA" id="ARBA00025162"/>
    </source>
</evidence>
<comment type="caution">
    <text evidence="13">The sequence shown here is derived from an EMBL/GenBank/DDBJ whole genome shotgun (WGS) entry which is preliminary data.</text>
</comment>
<dbReference type="Pfam" id="PF11987">
    <property type="entry name" value="IF-2"/>
    <property type="match status" value="1"/>
</dbReference>
<dbReference type="FunFam" id="3.40.50.10050:FF:000001">
    <property type="entry name" value="Translation initiation factor IF-2"/>
    <property type="match status" value="1"/>
</dbReference>
<dbReference type="SUPFAM" id="SSF50447">
    <property type="entry name" value="Translation proteins"/>
    <property type="match status" value="2"/>
</dbReference>
<dbReference type="InterPro" id="IPR000795">
    <property type="entry name" value="T_Tr_GTP-bd_dom"/>
</dbReference>
<dbReference type="CDD" id="cd03692">
    <property type="entry name" value="mtIF2_IVc"/>
    <property type="match status" value="1"/>
</dbReference>